<dbReference type="STRING" id="62062.ENSHHUP00000077172"/>
<reference evidence="2" key="2">
    <citation type="submission" date="2025-08" db="UniProtKB">
        <authorList>
            <consortium name="Ensembl"/>
        </authorList>
    </citation>
    <scope>IDENTIFICATION</scope>
</reference>
<evidence type="ECO:0000256" key="1">
    <source>
        <dbReference type="SAM" id="MobiDB-lite"/>
    </source>
</evidence>
<feature type="compositionally biased region" description="Low complexity" evidence="1">
    <location>
        <begin position="229"/>
        <end position="241"/>
    </location>
</feature>
<dbReference type="Proteomes" id="UP000314982">
    <property type="component" value="Unassembled WGS sequence"/>
</dbReference>
<reference evidence="3" key="1">
    <citation type="submission" date="2018-06" db="EMBL/GenBank/DDBJ databases">
        <title>Genome assembly of Danube salmon.</title>
        <authorList>
            <person name="Macqueen D.J."/>
            <person name="Gundappa M.K."/>
        </authorList>
    </citation>
    <scope>NUCLEOTIDE SEQUENCE [LARGE SCALE GENOMIC DNA]</scope>
</reference>
<sequence length="611" mass="65810">MTDPIMDFFDDPNLFVGGLDGLAEEGFPPGPSLVDELNLSAGFEPLQVEPMGSGKHPGMIPTSMPSSTQQSMAYVQQMGHFPGMKALSSMGQPFAGSEGVGGGGMIAAQHTQFHGRSIGQAPQSNALFSNSSPMWGNQDQNENLYHSVPQQQQQLHQQQQLQLHNQQHHLRQQQPQQQHHPCQQQLQQQKVQQLQQQHQLLNQRQQQHLHQQVVNPQSLPQQHHSFPFHQANQQPAPHNQQLTIGGTQFHSRPVPNSGALAKANVETPNASLAGTPPQQGGYQLVQGTQGAFPGVGPEDSSMSFSMQTSSPMAHTLSSCSMSSTTAYPPSQYSFPGKGQPGISSLSQPLSLAPVSMITTTTPLPSSVPELSLAGAGCAFSSAPGMTQHHQPEQVPVSQAEDECPFRALRCSRQTQGNYDSSEMFGQAMSCYPSAVSQLVPDQNCGSNLEVTRPPASTTTTNGYTSLEVSLAGLQGVVEAQGGGFEGLEAPDLLADELLPQLEAALSQHDHHDSHCSWINGGEGERNVKGEEEEEMKEEDRNSISMNYKIQPPKNKNANGPNSHTAARVLSPPMKSSSSSSSSSSYSSSNLFARVASDHFLVSLVVVDYLLR</sequence>
<name>A0A4W5QM29_9TELE</name>
<dbReference type="PANTHER" id="PTHR46850">
    <property type="entry name" value="CHROMODOMAIN-HELICASE-DNA-BINDING PROTEIN 9"/>
    <property type="match status" value="1"/>
</dbReference>
<feature type="compositionally biased region" description="Low complexity" evidence="1">
    <location>
        <begin position="150"/>
        <end position="165"/>
    </location>
</feature>
<feature type="region of interest" description="Disordered" evidence="1">
    <location>
        <begin position="268"/>
        <end position="321"/>
    </location>
</feature>
<feature type="compositionally biased region" description="Polar residues" evidence="1">
    <location>
        <begin position="542"/>
        <end position="564"/>
    </location>
</feature>
<dbReference type="Ensembl" id="ENSHHUT00000079676.1">
    <property type="protein sequence ID" value="ENSHHUP00000077172.1"/>
    <property type="gene ID" value="ENSHHUG00000045096.1"/>
</dbReference>
<dbReference type="GeneTree" id="ENSGT00940000178947"/>
<organism evidence="2 3">
    <name type="scientific">Hucho hucho</name>
    <name type="common">huchen</name>
    <dbReference type="NCBI Taxonomy" id="62062"/>
    <lineage>
        <taxon>Eukaryota</taxon>
        <taxon>Metazoa</taxon>
        <taxon>Chordata</taxon>
        <taxon>Craniata</taxon>
        <taxon>Vertebrata</taxon>
        <taxon>Euteleostomi</taxon>
        <taxon>Actinopterygii</taxon>
        <taxon>Neopterygii</taxon>
        <taxon>Teleostei</taxon>
        <taxon>Protacanthopterygii</taxon>
        <taxon>Salmoniformes</taxon>
        <taxon>Salmonidae</taxon>
        <taxon>Salmoninae</taxon>
        <taxon>Hucho</taxon>
    </lineage>
</organism>
<dbReference type="AlphaFoldDB" id="A0A4W5QM29"/>
<accession>A0A4W5QM29</accession>
<dbReference type="InterPro" id="IPR051493">
    <property type="entry name" value="CHD"/>
</dbReference>
<evidence type="ECO:0000313" key="2">
    <source>
        <dbReference type="Ensembl" id="ENSHHUP00000077172.1"/>
    </source>
</evidence>
<feature type="region of interest" description="Disordered" evidence="1">
    <location>
        <begin position="121"/>
        <end position="185"/>
    </location>
</feature>
<feature type="compositionally biased region" description="Polar residues" evidence="1">
    <location>
        <begin position="268"/>
        <end position="289"/>
    </location>
</feature>
<feature type="compositionally biased region" description="Low complexity" evidence="1">
    <location>
        <begin position="575"/>
        <end position="586"/>
    </location>
</feature>
<feature type="compositionally biased region" description="Polar residues" evidence="1">
    <location>
        <begin position="121"/>
        <end position="144"/>
    </location>
</feature>
<protein>
    <recommendedName>
        <fullName evidence="4">Chromodomain helicase DNA binding protein 9</fullName>
    </recommendedName>
</protein>
<dbReference type="PANTHER" id="PTHR46850:SF1">
    <property type="entry name" value="CHROMODOMAIN-HELICASE-DNA-BINDING PROTEIN 9"/>
    <property type="match status" value="1"/>
</dbReference>
<feature type="compositionally biased region" description="Low complexity" evidence="1">
    <location>
        <begin position="300"/>
        <end position="312"/>
    </location>
</feature>
<proteinExistence type="predicted"/>
<feature type="region of interest" description="Disordered" evidence="1">
    <location>
        <begin position="220"/>
        <end position="243"/>
    </location>
</feature>
<feature type="region of interest" description="Disordered" evidence="1">
    <location>
        <begin position="511"/>
        <end position="586"/>
    </location>
</feature>
<keyword evidence="3" id="KW-1185">Reference proteome</keyword>
<evidence type="ECO:0000313" key="3">
    <source>
        <dbReference type="Proteomes" id="UP000314982"/>
    </source>
</evidence>
<feature type="compositionally biased region" description="Low complexity" evidence="1">
    <location>
        <begin position="172"/>
        <end position="185"/>
    </location>
</feature>
<reference evidence="2" key="3">
    <citation type="submission" date="2025-09" db="UniProtKB">
        <authorList>
            <consortium name="Ensembl"/>
        </authorList>
    </citation>
    <scope>IDENTIFICATION</scope>
</reference>
<evidence type="ECO:0008006" key="4">
    <source>
        <dbReference type="Google" id="ProtNLM"/>
    </source>
</evidence>